<organism evidence="2 3">
    <name type="scientific">Aphis craccivora</name>
    <name type="common">Cowpea aphid</name>
    <dbReference type="NCBI Taxonomy" id="307492"/>
    <lineage>
        <taxon>Eukaryota</taxon>
        <taxon>Metazoa</taxon>
        <taxon>Ecdysozoa</taxon>
        <taxon>Arthropoda</taxon>
        <taxon>Hexapoda</taxon>
        <taxon>Insecta</taxon>
        <taxon>Pterygota</taxon>
        <taxon>Neoptera</taxon>
        <taxon>Paraneoptera</taxon>
        <taxon>Hemiptera</taxon>
        <taxon>Sternorrhyncha</taxon>
        <taxon>Aphidomorpha</taxon>
        <taxon>Aphidoidea</taxon>
        <taxon>Aphididae</taxon>
        <taxon>Aphidini</taxon>
        <taxon>Aphis</taxon>
        <taxon>Aphis</taxon>
    </lineage>
</organism>
<keyword evidence="3" id="KW-1185">Reference proteome</keyword>
<sequence length="107" mass="12943">MKSDRQDNDYNFKFNFERSMVMTSQFFWAPKYIEIRTNNYLESYHSQLLRCFGNHSNIWDFLCKKLGSIKETQNIRKPILCRIDTTDTSQQKSNSILRLDQRSNFKK</sequence>
<dbReference type="AlphaFoldDB" id="A0A6G0VWJ9"/>
<dbReference type="Proteomes" id="UP000478052">
    <property type="component" value="Unassembled WGS sequence"/>
</dbReference>
<accession>A0A6G0VWJ9</accession>
<feature type="compositionally biased region" description="Polar residues" evidence="1">
    <location>
        <begin position="87"/>
        <end position="96"/>
    </location>
</feature>
<dbReference type="EMBL" id="VUJU01011063">
    <property type="protein sequence ID" value="KAF0712086.1"/>
    <property type="molecule type" value="Genomic_DNA"/>
</dbReference>
<proteinExistence type="predicted"/>
<protein>
    <submittedName>
        <fullName evidence="2">MULE domain-containing protein</fullName>
    </submittedName>
</protein>
<reference evidence="2 3" key="1">
    <citation type="submission" date="2019-08" db="EMBL/GenBank/DDBJ databases">
        <title>Whole genome of Aphis craccivora.</title>
        <authorList>
            <person name="Voronova N.V."/>
            <person name="Shulinski R.S."/>
            <person name="Bandarenka Y.V."/>
            <person name="Zhorov D.G."/>
            <person name="Warner D."/>
        </authorList>
    </citation>
    <scope>NUCLEOTIDE SEQUENCE [LARGE SCALE GENOMIC DNA]</scope>
    <source>
        <strain evidence="2">180601</strain>
        <tissue evidence="2">Whole Body</tissue>
    </source>
</reference>
<comment type="caution">
    <text evidence="2">The sequence shown here is derived from an EMBL/GenBank/DDBJ whole genome shotgun (WGS) entry which is preliminary data.</text>
</comment>
<name>A0A6G0VWJ9_APHCR</name>
<evidence type="ECO:0000256" key="1">
    <source>
        <dbReference type="SAM" id="MobiDB-lite"/>
    </source>
</evidence>
<evidence type="ECO:0000313" key="3">
    <source>
        <dbReference type="Proteomes" id="UP000478052"/>
    </source>
</evidence>
<gene>
    <name evidence="2" type="ORF">FWK35_00020748</name>
</gene>
<evidence type="ECO:0000313" key="2">
    <source>
        <dbReference type="EMBL" id="KAF0712086.1"/>
    </source>
</evidence>
<feature type="region of interest" description="Disordered" evidence="1">
    <location>
        <begin position="87"/>
        <end position="107"/>
    </location>
</feature>